<dbReference type="EMBL" id="CVRI01000067">
    <property type="protein sequence ID" value="CRL06589.1"/>
    <property type="molecule type" value="Genomic_DNA"/>
</dbReference>
<dbReference type="PANTHER" id="PTHR10805">
    <property type="entry name" value="COATOMER SUBUNIT EPSILON"/>
    <property type="match status" value="1"/>
</dbReference>
<dbReference type="PANTHER" id="PTHR10805:SF0">
    <property type="entry name" value="COATOMER SUBUNIT EPSILON"/>
    <property type="match status" value="1"/>
</dbReference>
<keyword evidence="11 13" id="KW-0472">Membrane</keyword>
<evidence type="ECO:0000256" key="6">
    <source>
        <dbReference type="ARBA" id="ARBA00022448"/>
    </source>
</evidence>
<sequence>MAGITDPLLIDISNAFYTGNYQQCINLSEKIKKPSLEKDIFMYRSYLATNRYRVVLDEVPSSGELLPIRFFADYLLNKNKFADLIEILEKKIQSDDDCHIIYRVIAAIMYIHENQYEEALRILNGTTDLECQAIQVYIFLRISRLDLAKKILASMTEKNDDDTLTQLAQAWFNLELGGEKLQDAHYIFDDFKDKFAPSVLLLNNLAVCALGQQKFDEDTNGYLRDGLDKESNNYDLLVNFIFYSQQTDKNAEQVINRYLSMLRETCKNSELVEELAKKETEFDRLCQNYSFQEAEKITS</sequence>
<dbReference type="Gene3D" id="1.25.40.10">
    <property type="entry name" value="Tetratricopeptide repeat domain"/>
    <property type="match status" value="1"/>
</dbReference>
<keyword evidence="6 13" id="KW-0813">Transport</keyword>
<evidence type="ECO:0000256" key="8">
    <source>
        <dbReference type="ARBA" id="ARBA00022892"/>
    </source>
</evidence>
<dbReference type="Pfam" id="PF04733">
    <property type="entry name" value="Coatomer_E"/>
    <property type="match status" value="1"/>
</dbReference>
<accession>A0A1J1J2C1</accession>
<dbReference type="InterPro" id="IPR006822">
    <property type="entry name" value="Coatomer_esu"/>
</dbReference>
<evidence type="ECO:0000256" key="11">
    <source>
        <dbReference type="ARBA" id="ARBA00023136"/>
    </source>
</evidence>
<dbReference type="AlphaFoldDB" id="A0A1J1J2C1"/>
<comment type="similarity">
    <text evidence="3 13">Belongs to the COPE family.</text>
</comment>
<protein>
    <recommendedName>
        <fullName evidence="5 13">Coatomer subunit epsilon</fullName>
    </recommendedName>
</protein>
<dbReference type="GO" id="GO:0006888">
    <property type="term" value="P:endoplasmic reticulum to Golgi vesicle-mediated transport"/>
    <property type="evidence" value="ECO:0007669"/>
    <property type="project" value="TreeGrafter"/>
</dbReference>
<keyword evidence="8 13" id="KW-0931">ER-Golgi transport</keyword>
<dbReference type="GO" id="GO:0006890">
    <property type="term" value="P:retrograde vesicle-mediated transport, Golgi to endoplasmic reticulum"/>
    <property type="evidence" value="ECO:0007669"/>
    <property type="project" value="UniProtKB-UniRule"/>
</dbReference>
<evidence type="ECO:0000313" key="14">
    <source>
        <dbReference type="EMBL" id="CRL06589.1"/>
    </source>
</evidence>
<dbReference type="GO" id="GO:0030126">
    <property type="term" value="C:COPI vesicle coat"/>
    <property type="evidence" value="ECO:0007669"/>
    <property type="project" value="TreeGrafter"/>
</dbReference>
<evidence type="ECO:0000256" key="4">
    <source>
        <dbReference type="ARBA" id="ARBA00011775"/>
    </source>
</evidence>
<dbReference type="SUPFAM" id="SSF48452">
    <property type="entry name" value="TPR-like"/>
    <property type="match status" value="1"/>
</dbReference>
<proteinExistence type="inferred from homology"/>
<dbReference type="GO" id="GO:0006891">
    <property type="term" value="P:intra-Golgi vesicle-mediated transport"/>
    <property type="evidence" value="ECO:0007669"/>
    <property type="project" value="TreeGrafter"/>
</dbReference>
<keyword evidence="12 13" id="KW-0968">Cytoplasmic vesicle</keyword>
<dbReference type="OrthoDB" id="310217at2759"/>
<comment type="function">
    <text evidence="13">The coatomer is a cytosolic protein complex that binds to dilysine motifs and reversibly associates with Golgi non-clathrin-coated vesicles, which further mediate biosynthetic protein transport from the ER, via the Golgi up to the trans Golgi network. The coatomer complex is required for budding from Golgi membranes, and is essential for the retrograde Golgi-to-ER transport of dilysine-tagged proteins.</text>
</comment>
<dbReference type="STRING" id="568069.A0A1J1J2C1"/>
<keyword evidence="10 13" id="KW-0333">Golgi apparatus</keyword>
<organism evidence="14 15">
    <name type="scientific">Clunio marinus</name>
    <dbReference type="NCBI Taxonomy" id="568069"/>
    <lineage>
        <taxon>Eukaryota</taxon>
        <taxon>Metazoa</taxon>
        <taxon>Ecdysozoa</taxon>
        <taxon>Arthropoda</taxon>
        <taxon>Hexapoda</taxon>
        <taxon>Insecta</taxon>
        <taxon>Pterygota</taxon>
        <taxon>Neoptera</taxon>
        <taxon>Endopterygota</taxon>
        <taxon>Diptera</taxon>
        <taxon>Nematocera</taxon>
        <taxon>Chironomoidea</taxon>
        <taxon>Chironomidae</taxon>
        <taxon>Clunio</taxon>
    </lineage>
</organism>
<keyword evidence="9 13" id="KW-0653">Protein transport</keyword>
<name>A0A1J1J2C1_9DIPT</name>
<evidence type="ECO:0000256" key="9">
    <source>
        <dbReference type="ARBA" id="ARBA00022927"/>
    </source>
</evidence>
<evidence type="ECO:0000256" key="10">
    <source>
        <dbReference type="ARBA" id="ARBA00023034"/>
    </source>
</evidence>
<evidence type="ECO:0000256" key="1">
    <source>
        <dbReference type="ARBA" id="ARBA00004255"/>
    </source>
</evidence>
<gene>
    <name evidence="14" type="ORF">CLUMA_CG019572</name>
</gene>
<dbReference type="GO" id="GO:0015031">
    <property type="term" value="P:protein transport"/>
    <property type="evidence" value="ECO:0007669"/>
    <property type="project" value="UniProtKB-UniRule"/>
</dbReference>
<evidence type="ECO:0000256" key="2">
    <source>
        <dbReference type="ARBA" id="ARBA00004347"/>
    </source>
</evidence>
<evidence type="ECO:0000256" key="3">
    <source>
        <dbReference type="ARBA" id="ARBA00008827"/>
    </source>
</evidence>
<evidence type="ECO:0000256" key="12">
    <source>
        <dbReference type="ARBA" id="ARBA00023329"/>
    </source>
</evidence>
<keyword evidence="7 13" id="KW-0963">Cytoplasm</keyword>
<dbReference type="InterPro" id="IPR011990">
    <property type="entry name" value="TPR-like_helical_dom_sf"/>
</dbReference>
<dbReference type="GO" id="GO:0000139">
    <property type="term" value="C:Golgi membrane"/>
    <property type="evidence" value="ECO:0007669"/>
    <property type="project" value="UniProtKB-SubCell"/>
</dbReference>
<reference evidence="14 15" key="1">
    <citation type="submission" date="2015-04" db="EMBL/GenBank/DDBJ databases">
        <authorList>
            <person name="Syromyatnikov M.Y."/>
            <person name="Popov V.N."/>
        </authorList>
    </citation>
    <scope>NUCLEOTIDE SEQUENCE [LARGE SCALE GENOMIC DNA]</scope>
</reference>
<comment type="subunit">
    <text evidence="4">Oligomeric complex that consists of at least the alpha, beta, beta', gamma, delta, epsilon and zeta subunits.</text>
</comment>
<comment type="subcellular location">
    <subcellularLocation>
        <location evidence="2">Cytoplasmic vesicle</location>
        <location evidence="2">COPI-coated vesicle membrane</location>
        <topology evidence="2">Peripheral membrane protein</topology>
        <orientation evidence="2">Cytoplasmic side</orientation>
    </subcellularLocation>
    <subcellularLocation>
        <location evidence="1">Golgi apparatus membrane</location>
        <topology evidence="1">Peripheral membrane protein</topology>
        <orientation evidence="1">Cytoplasmic side</orientation>
    </subcellularLocation>
</comment>
<evidence type="ECO:0000256" key="13">
    <source>
        <dbReference type="PIRNR" id="PIRNR016478"/>
    </source>
</evidence>
<evidence type="ECO:0000313" key="15">
    <source>
        <dbReference type="Proteomes" id="UP000183832"/>
    </source>
</evidence>
<keyword evidence="15" id="KW-1185">Reference proteome</keyword>
<dbReference type="PIRSF" id="PIRSF016478">
    <property type="entry name" value="Coatomer_esu"/>
    <property type="match status" value="1"/>
</dbReference>
<dbReference type="Proteomes" id="UP000183832">
    <property type="component" value="Unassembled WGS sequence"/>
</dbReference>
<evidence type="ECO:0000256" key="7">
    <source>
        <dbReference type="ARBA" id="ARBA00022490"/>
    </source>
</evidence>
<evidence type="ECO:0000256" key="5">
    <source>
        <dbReference type="ARBA" id="ARBA00015828"/>
    </source>
</evidence>
<dbReference type="GO" id="GO:0005198">
    <property type="term" value="F:structural molecule activity"/>
    <property type="evidence" value="ECO:0007669"/>
    <property type="project" value="UniProtKB-UniRule"/>
</dbReference>